<name>I9FM16_9BACE</name>
<feature type="signal peptide" evidence="1">
    <location>
        <begin position="1"/>
        <end position="19"/>
    </location>
</feature>
<organism evidence="2 3">
    <name type="scientific">Bacteroides cellulosilyticus CL02T12C19</name>
    <dbReference type="NCBI Taxonomy" id="997874"/>
    <lineage>
        <taxon>Bacteria</taxon>
        <taxon>Pseudomonadati</taxon>
        <taxon>Bacteroidota</taxon>
        <taxon>Bacteroidia</taxon>
        <taxon>Bacteroidales</taxon>
        <taxon>Bacteroidaceae</taxon>
        <taxon>Bacteroides</taxon>
    </lineage>
</organism>
<dbReference type="OrthoDB" id="5507507at2"/>
<dbReference type="Gene3D" id="3.40.50.11970">
    <property type="match status" value="1"/>
</dbReference>
<dbReference type="Pfam" id="PF03415">
    <property type="entry name" value="Peptidase_C11"/>
    <property type="match status" value="1"/>
</dbReference>
<dbReference type="AlphaFoldDB" id="I9FM16"/>
<feature type="chain" id="PRO_5003720481" description="Peptidase C11" evidence="1">
    <location>
        <begin position="20"/>
        <end position="395"/>
    </location>
</feature>
<keyword evidence="1" id="KW-0732">Signal</keyword>
<sequence>MKTKFYFFLWVCLSALLVACEHEESDTSFKGTRTILAYIAADNTLASFASLDLAEMKAGMAKVQDSNVHFLVYIDDGKSPRLLELKNEKGSVVETVVETYESRNSVGVSETQEVFVKVFSNSKYQADSYGLVYWSHGDGWLPYPLRAGTRWVGQDKGNGDNRMNISEFVEILKSAPHFDFILFDACFMQAVEVAYELRDYTDYCIGSPTEIPGPGASYDAVVPAMFSAEDAAVNVAKAYYEPYAAKYNEGKGLSNSNWTAGASVCALRTDKLVDLARVTKQVLSGVVDNAHLRSLIFNYDKRSSLDGAVGYYDMANMMKKITDDSAYVIWRQAFDVAVTYWATTSMNYSAFADMFSMEDTNGVSCYIPSVSNTVTDKAYRSTEWYTSAGFAALGW</sequence>
<dbReference type="InterPro" id="IPR005077">
    <property type="entry name" value="Peptidase_C11"/>
</dbReference>
<dbReference type="RefSeq" id="WP_007216348.1">
    <property type="nucleotide sequence ID" value="NZ_JH724085.1"/>
</dbReference>
<dbReference type="PATRIC" id="fig|997874.3.peg.1569"/>
<reference evidence="2 3" key="1">
    <citation type="submission" date="2012-02" db="EMBL/GenBank/DDBJ databases">
        <title>The Genome Sequence of Bacteroides cellulosilyticus CL02T12C19.</title>
        <authorList>
            <consortium name="The Broad Institute Genome Sequencing Platform"/>
            <person name="Earl A."/>
            <person name="Ward D."/>
            <person name="Feldgarden M."/>
            <person name="Gevers D."/>
            <person name="Zitomersky N.L."/>
            <person name="Coyne M.J."/>
            <person name="Comstock L.E."/>
            <person name="Young S.K."/>
            <person name="Zeng Q."/>
            <person name="Gargeya S."/>
            <person name="Fitzgerald M."/>
            <person name="Haas B."/>
            <person name="Abouelleil A."/>
            <person name="Alvarado L."/>
            <person name="Arachchi H.M."/>
            <person name="Berlin A."/>
            <person name="Chapman S.B."/>
            <person name="Gearin G."/>
            <person name="Goldberg J."/>
            <person name="Griggs A."/>
            <person name="Gujja S."/>
            <person name="Hansen M."/>
            <person name="Heiman D."/>
            <person name="Howarth C."/>
            <person name="Larimer J."/>
            <person name="Lui A."/>
            <person name="MacDonald P.J.P."/>
            <person name="McCowen C."/>
            <person name="Montmayeur A."/>
            <person name="Murphy C."/>
            <person name="Neiman D."/>
            <person name="Pearson M."/>
            <person name="Priest M."/>
            <person name="Roberts A."/>
            <person name="Saif S."/>
            <person name="Shea T."/>
            <person name="Sisk P."/>
            <person name="Stolte C."/>
            <person name="Sykes S."/>
            <person name="Wortman J."/>
            <person name="Nusbaum C."/>
            <person name="Birren B."/>
        </authorList>
    </citation>
    <scope>NUCLEOTIDE SEQUENCE [LARGE SCALE GENOMIC DNA]</scope>
    <source>
        <strain evidence="2 3">CL02T12C19</strain>
    </source>
</reference>
<accession>I9FM16</accession>
<protein>
    <recommendedName>
        <fullName evidence="4">Peptidase C11</fullName>
    </recommendedName>
</protein>
<evidence type="ECO:0000256" key="1">
    <source>
        <dbReference type="SAM" id="SignalP"/>
    </source>
</evidence>
<dbReference type="EMBL" id="AGXG01000031">
    <property type="protein sequence ID" value="EIY34609.1"/>
    <property type="molecule type" value="Genomic_DNA"/>
</dbReference>
<dbReference type="PANTHER" id="PTHR37835">
    <property type="entry name" value="ALPHA-CLOSTRIPAIN"/>
    <property type="match status" value="1"/>
</dbReference>
<evidence type="ECO:0000313" key="3">
    <source>
        <dbReference type="Proteomes" id="UP000003741"/>
    </source>
</evidence>
<proteinExistence type="predicted"/>
<dbReference type="PANTHER" id="PTHR37835:SF1">
    <property type="entry name" value="ALPHA-CLOSTRIPAIN"/>
    <property type="match status" value="1"/>
</dbReference>
<dbReference type="PROSITE" id="PS51257">
    <property type="entry name" value="PROKAR_LIPOPROTEIN"/>
    <property type="match status" value="1"/>
</dbReference>
<evidence type="ECO:0008006" key="4">
    <source>
        <dbReference type="Google" id="ProtNLM"/>
    </source>
</evidence>
<comment type="caution">
    <text evidence="2">The sequence shown here is derived from an EMBL/GenBank/DDBJ whole genome shotgun (WGS) entry which is preliminary data.</text>
</comment>
<gene>
    <name evidence="2" type="ORF">HMPREF1062_01535</name>
</gene>
<dbReference type="Proteomes" id="UP000003741">
    <property type="component" value="Unassembled WGS sequence"/>
</dbReference>
<dbReference type="HOGENOM" id="CLU_043496_1_0_10"/>
<keyword evidence="3" id="KW-1185">Reference proteome</keyword>
<evidence type="ECO:0000313" key="2">
    <source>
        <dbReference type="EMBL" id="EIY34609.1"/>
    </source>
</evidence>